<gene>
    <name evidence="1" type="ORF">SNEC2469_LOCUS27484</name>
</gene>
<dbReference type="Proteomes" id="UP000601435">
    <property type="component" value="Unassembled WGS sequence"/>
</dbReference>
<evidence type="ECO:0000313" key="1">
    <source>
        <dbReference type="EMBL" id="CAE7863918.1"/>
    </source>
</evidence>
<dbReference type="EMBL" id="CAJNJA010057934">
    <property type="protein sequence ID" value="CAE7863918.1"/>
    <property type="molecule type" value="Genomic_DNA"/>
</dbReference>
<name>A0A813AEY6_9DINO</name>
<evidence type="ECO:0000313" key="2">
    <source>
        <dbReference type="Proteomes" id="UP000601435"/>
    </source>
</evidence>
<keyword evidence="2" id="KW-1185">Reference proteome</keyword>
<accession>A0A813AEY6</accession>
<dbReference type="OrthoDB" id="437042at2759"/>
<proteinExistence type="predicted"/>
<reference evidence="1" key="1">
    <citation type="submission" date="2021-02" db="EMBL/GenBank/DDBJ databases">
        <authorList>
            <person name="Dougan E. K."/>
            <person name="Rhodes N."/>
            <person name="Thang M."/>
            <person name="Chan C."/>
        </authorList>
    </citation>
    <scope>NUCLEOTIDE SEQUENCE</scope>
</reference>
<organism evidence="1 2">
    <name type="scientific">Symbiodinium necroappetens</name>
    <dbReference type="NCBI Taxonomy" id="1628268"/>
    <lineage>
        <taxon>Eukaryota</taxon>
        <taxon>Sar</taxon>
        <taxon>Alveolata</taxon>
        <taxon>Dinophyceae</taxon>
        <taxon>Suessiales</taxon>
        <taxon>Symbiodiniaceae</taxon>
        <taxon>Symbiodinium</taxon>
    </lineage>
</organism>
<protein>
    <submittedName>
        <fullName evidence="1">Uncharacterized protein</fullName>
    </submittedName>
</protein>
<dbReference type="AlphaFoldDB" id="A0A813AEY6"/>
<comment type="caution">
    <text evidence="1">The sequence shown here is derived from an EMBL/GenBank/DDBJ whole genome shotgun (WGS) entry which is preliminary data.</text>
</comment>
<sequence>SWRTVCLSISLRCEVFGTDEARYFAHVAARNTQTALHEATSRSVLQRIYEVITWTTEYQRHHGSQSAATLCKIWNAKSGERALDSQLVEPLDVNWLESADRVWTRLLEDPDCLAVILTMEEQYGKASCLNFMETLDVLCSRGDKEDYAWYLQTMQDQLFVGEASNRDFSSRHLISTKPGTPRYLQLWQAKRSLKNHFLAWVGQQSVLSKEEVAQLQLLGTHAKFRSKMGGGPEKVDVTWQAALPEAARKCAQFLEEVIFNGVHDGPLRNTLKSKSNPADILEAEPLAGLIAKIQVDLDTLKPAEPETKGSGADPRGELGKASLTEVLAGLVQPETIAAKGSELLPFLRAASQHVDTYCQFVVDSGTQKTFDAAVKGTAVARKLKEGQRAMLWYDVKCATESSCQPRIRVPKFSADDLKRKLQAFVSARDQAQLEVGDIAVVLDGMKQVTPGIMACFVDGAGCHYDEKTRTEMLLTYEEQSLRARRCLVRGVLQTHESMHIMTKGPLVLQKLPRKIYGGTNQQTSIGPVKVLPYEDPTLWKLSASAKTTLYGSKGISLAGGPCPVSDPPPLPKLANDLLPVNYHSLPDIFYGEFARGVQAAVVMNATEADGEFAKACLAQKTSYVGIVHIPGHAEMLKKHLVEWVFGQFKDSTSALHNADLCLGYRILCNIYLPAVSRE</sequence>
<feature type="non-terminal residue" evidence="1">
    <location>
        <position position="1"/>
    </location>
</feature>